<evidence type="ECO:0000256" key="2">
    <source>
        <dbReference type="RuleBase" id="RU003457"/>
    </source>
</evidence>
<dbReference type="InterPro" id="IPR011051">
    <property type="entry name" value="RmlC_Cupin_sf"/>
</dbReference>
<dbReference type="PANTHER" id="PTHR13903">
    <property type="entry name" value="PIRIN-RELATED"/>
    <property type="match status" value="1"/>
</dbReference>
<dbReference type="SUPFAM" id="SSF51182">
    <property type="entry name" value="RmlC-like cupins"/>
    <property type="match status" value="1"/>
</dbReference>
<dbReference type="PANTHER" id="PTHR13903:SF31">
    <property type="entry name" value="CUPIN-DOMAIN CONTAINING PROTEIN"/>
    <property type="match status" value="1"/>
</dbReference>
<dbReference type="Pfam" id="PF05726">
    <property type="entry name" value="Pirin_C"/>
    <property type="match status" value="1"/>
</dbReference>
<dbReference type="Proteomes" id="UP001168528">
    <property type="component" value="Unassembled WGS sequence"/>
</dbReference>
<dbReference type="Gene3D" id="2.60.120.10">
    <property type="entry name" value="Jelly Rolls"/>
    <property type="match status" value="2"/>
</dbReference>
<name>A0ABT8RIP2_9BACT</name>
<evidence type="ECO:0000259" key="4">
    <source>
        <dbReference type="Pfam" id="PF05726"/>
    </source>
</evidence>
<dbReference type="InterPro" id="IPR003829">
    <property type="entry name" value="Pirin_N_dom"/>
</dbReference>
<dbReference type="PIRSF" id="PIRSF006232">
    <property type="entry name" value="Pirin"/>
    <property type="match status" value="1"/>
</dbReference>
<protein>
    <submittedName>
        <fullName evidence="5">Pirin family protein</fullName>
    </submittedName>
</protein>
<dbReference type="CDD" id="cd02909">
    <property type="entry name" value="cupin_pirin_N"/>
    <property type="match status" value="1"/>
</dbReference>
<dbReference type="InterPro" id="IPR012093">
    <property type="entry name" value="Pirin"/>
</dbReference>
<evidence type="ECO:0000259" key="3">
    <source>
        <dbReference type="Pfam" id="PF02678"/>
    </source>
</evidence>
<accession>A0ABT8RIP2</accession>
<sequence>MKKKTSFSTKGQRADIGDLTIYRMLANRYADAIGPFVFLDHIIPKVHPSVIKSGTGAHPHRGIATLSYILEGEDAHFDSAGNYAKVYSGGIQWMKAGNGILHDETLNVDSRTGTNRTHAFQFWINLPSKNKVEKPEYLAIQREEVPQKELPNESGWIKVIVGDYQDLHSRIPSYSEQFLFHIHLELGKSFTISMDEKVEAAAFLPTHNTLLNDAQFGAGEFVEFDKNAGEIVIENKLQEAIDILLFGGEPYTEPIVAEGPFVMNSQAEIAQAYRDYFAGKYGEINYQKSESIKVEK</sequence>
<comment type="caution">
    <text evidence="5">The sequence shown here is derived from an EMBL/GenBank/DDBJ whole genome shotgun (WGS) entry which is preliminary data.</text>
</comment>
<organism evidence="5 6">
    <name type="scientific">Rhodocytophaga aerolata</name>
    <dbReference type="NCBI Taxonomy" id="455078"/>
    <lineage>
        <taxon>Bacteria</taxon>
        <taxon>Pseudomonadati</taxon>
        <taxon>Bacteroidota</taxon>
        <taxon>Cytophagia</taxon>
        <taxon>Cytophagales</taxon>
        <taxon>Rhodocytophagaceae</taxon>
        <taxon>Rhodocytophaga</taxon>
    </lineage>
</organism>
<gene>
    <name evidence="5" type="ORF">Q0590_36610</name>
</gene>
<dbReference type="EMBL" id="JAUKPO010000103">
    <property type="protein sequence ID" value="MDO1451849.1"/>
    <property type="molecule type" value="Genomic_DNA"/>
</dbReference>
<dbReference type="InterPro" id="IPR008778">
    <property type="entry name" value="Pirin_C_dom"/>
</dbReference>
<reference evidence="5" key="1">
    <citation type="submission" date="2023-07" db="EMBL/GenBank/DDBJ databases">
        <title>The genome sequence of Rhodocytophaga aerolata KACC 12507.</title>
        <authorList>
            <person name="Zhang X."/>
        </authorList>
    </citation>
    <scope>NUCLEOTIDE SEQUENCE</scope>
    <source>
        <strain evidence="5">KACC 12507</strain>
    </source>
</reference>
<proteinExistence type="inferred from homology"/>
<dbReference type="InterPro" id="IPR014710">
    <property type="entry name" value="RmlC-like_jellyroll"/>
</dbReference>
<evidence type="ECO:0000256" key="1">
    <source>
        <dbReference type="ARBA" id="ARBA00008416"/>
    </source>
</evidence>
<keyword evidence="6" id="KW-1185">Reference proteome</keyword>
<evidence type="ECO:0000313" key="6">
    <source>
        <dbReference type="Proteomes" id="UP001168528"/>
    </source>
</evidence>
<comment type="similarity">
    <text evidence="1 2">Belongs to the pirin family.</text>
</comment>
<dbReference type="Pfam" id="PF02678">
    <property type="entry name" value="Pirin"/>
    <property type="match status" value="1"/>
</dbReference>
<feature type="domain" description="Pirin N-terminal" evidence="3">
    <location>
        <begin position="28"/>
        <end position="124"/>
    </location>
</feature>
<feature type="domain" description="Pirin C-terminal" evidence="4">
    <location>
        <begin position="180"/>
        <end position="281"/>
    </location>
</feature>
<evidence type="ECO:0000313" key="5">
    <source>
        <dbReference type="EMBL" id="MDO1451849.1"/>
    </source>
</evidence>
<dbReference type="RefSeq" id="WP_302042643.1">
    <property type="nucleotide sequence ID" value="NZ_JAUKPO010000103.1"/>
</dbReference>